<dbReference type="InterPro" id="IPR021005">
    <property type="entry name" value="Znf_CGNR"/>
</dbReference>
<dbReference type="Pfam" id="PF07336">
    <property type="entry name" value="ABATE"/>
    <property type="match status" value="1"/>
</dbReference>
<dbReference type="Gene3D" id="1.10.3300.10">
    <property type="entry name" value="Jann2411-like domain"/>
    <property type="match status" value="1"/>
</dbReference>
<evidence type="ECO:0000313" key="2">
    <source>
        <dbReference type="EMBL" id="MFC5750164.1"/>
    </source>
</evidence>
<comment type="caution">
    <text evidence="2">The sequence shown here is derived from an EMBL/GenBank/DDBJ whole genome shotgun (WGS) entry which is preliminary data.</text>
</comment>
<dbReference type="SUPFAM" id="SSF160904">
    <property type="entry name" value="Jann2411-like"/>
    <property type="match status" value="1"/>
</dbReference>
<sequence length="192" mass="20640">MNVTDDPGNAAPGMLELVRRFVDTEDLYNGRDALADIEAATAWLAGEGVLSNDRPITAGGLDALRNLRGAVRTLAAANTAGEEAPREAVEAFNDLAARHAAVVRLDVLHGGVAASLRPREDGAGGAIAVLAAAVHQAVLTGTWTRLKSCANPECRWLFYDESRSRTARWCSMRGCGNIVKARRYREKQRRGT</sequence>
<dbReference type="PANTHER" id="PTHR35525">
    <property type="entry name" value="BLL6575 PROTEIN"/>
    <property type="match status" value="1"/>
</dbReference>
<organism evidence="2 3">
    <name type="scientific">Actinomadura rugatobispora</name>
    <dbReference type="NCBI Taxonomy" id="1994"/>
    <lineage>
        <taxon>Bacteria</taxon>
        <taxon>Bacillati</taxon>
        <taxon>Actinomycetota</taxon>
        <taxon>Actinomycetes</taxon>
        <taxon>Streptosporangiales</taxon>
        <taxon>Thermomonosporaceae</taxon>
        <taxon>Actinomadura</taxon>
    </lineage>
</organism>
<feature type="domain" description="Zinc finger CGNR" evidence="1">
    <location>
        <begin position="145"/>
        <end position="188"/>
    </location>
</feature>
<name>A0ABW1A881_9ACTN</name>
<dbReference type="InterPro" id="IPR010852">
    <property type="entry name" value="ABATE"/>
</dbReference>
<dbReference type="PANTHER" id="PTHR35525:SF3">
    <property type="entry name" value="BLL6575 PROTEIN"/>
    <property type="match status" value="1"/>
</dbReference>
<dbReference type="Pfam" id="PF11706">
    <property type="entry name" value="zf-CGNR"/>
    <property type="match status" value="1"/>
</dbReference>
<dbReference type="InterPro" id="IPR023286">
    <property type="entry name" value="ABATE_dom_sf"/>
</dbReference>
<gene>
    <name evidence="2" type="ORF">ACFPZN_31440</name>
</gene>
<evidence type="ECO:0000259" key="1">
    <source>
        <dbReference type="Pfam" id="PF11706"/>
    </source>
</evidence>
<dbReference type="EMBL" id="JBHSON010000050">
    <property type="protein sequence ID" value="MFC5750164.1"/>
    <property type="molecule type" value="Genomic_DNA"/>
</dbReference>
<protein>
    <submittedName>
        <fullName evidence="2">CGNR zinc finger domain-containing protein</fullName>
    </submittedName>
</protein>
<reference evidence="3" key="1">
    <citation type="journal article" date="2019" name="Int. J. Syst. Evol. Microbiol.">
        <title>The Global Catalogue of Microorganisms (GCM) 10K type strain sequencing project: providing services to taxonomists for standard genome sequencing and annotation.</title>
        <authorList>
            <consortium name="The Broad Institute Genomics Platform"/>
            <consortium name="The Broad Institute Genome Sequencing Center for Infectious Disease"/>
            <person name="Wu L."/>
            <person name="Ma J."/>
        </authorList>
    </citation>
    <scope>NUCLEOTIDE SEQUENCE [LARGE SCALE GENOMIC DNA]</scope>
    <source>
        <strain evidence="3">KCTC 42087</strain>
    </source>
</reference>
<accession>A0ABW1A881</accession>
<evidence type="ECO:0000313" key="3">
    <source>
        <dbReference type="Proteomes" id="UP001596074"/>
    </source>
</evidence>
<dbReference type="RefSeq" id="WP_378285899.1">
    <property type="nucleotide sequence ID" value="NZ_JBHSON010000050.1"/>
</dbReference>
<keyword evidence="3" id="KW-1185">Reference proteome</keyword>
<proteinExistence type="predicted"/>
<dbReference type="Proteomes" id="UP001596074">
    <property type="component" value="Unassembled WGS sequence"/>
</dbReference>